<evidence type="ECO:0000256" key="9">
    <source>
        <dbReference type="ARBA" id="ARBA00023268"/>
    </source>
</evidence>
<dbReference type="GO" id="GO:0016645">
    <property type="term" value="F:oxidoreductase activity, acting on the CH-NH group of donors"/>
    <property type="evidence" value="ECO:0007669"/>
    <property type="project" value="InterPro"/>
</dbReference>
<evidence type="ECO:0000256" key="10">
    <source>
        <dbReference type="HAMAP-Rule" id="MF_01102"/>
    </source>
</evidence>
<feature type="region of interest" description="FAD-dependent cmnm(5)s(2)U34 oxidoreductase" evidence="10">
    <location>
        <begin position="255"/>
        <end position="617"/>
    </location>
</feature>
<dbReference type="PANTHER" id="PTHR13847:SF283">
    <property type="entry name" value="TRNA 5-METHYLAMINOMETHYL-2-THIOURIDINE BIOSYNTHESIS BIFUNCTIONAL PROTEIN MNMC"/>
    <property type="match status" value="1"/>
</dbReference>
<accession>A0A5C8LWZ0</accession>
<dbReference type="InterPro" id="IPR017610">
    <property type="entry name" value="tRNA_S-uridine_synth_MnmC_C"/>
</dbReference>
<dbReference type="OrthoDB" id="9786494at2"/>
<dbReference type="HAMAP" id="MF_01102">
    <property type="entry name" value="MnmC"/>
    <property type="match status" value="1"/>
</dbReference>
<gene>
    <name evidence="10 13" type="primary">mnmC</name>
    <name evidence="13" type="ORF">FU839_07890</name>
</gene>
<keyword evidence="7 10" id="KW-0274">FAD</keyword>
<keyword evidence="3 10" id="KW-0285">Flavoprotein</keyword>
<dbReference type="GO" id="GO:0005737">
    <property type="term" value="C:cytoplasm"/>
    <property type="evidence" value="ECO:0007669"/>
    <property type="project" value="UniProtKB-SubCell"/>
</dbReference>
<evidence type="ECO:0000256" key="7">
    <source>
        <dbReference type="ARBA" id="ARBA00022827"/>
    </source>
</evidence>
<sequence>MISLQQAKVHYNDAGTPVSELFGDIYFSDNGGLDETDYVFLHKNQLPERWSTHPRPFFHIAETGFGTGLNFLLTWLRFRQYKAQSTTCQRLYFSSFEKFPFSKTDLTKALAAWPLLAELTNLLIESYPVALPGPHRMIFDNGSVVLDLWLGDVNELLPQVPAQNKVDAWFLDGFAPSKNPDMWQQNLFNQMFRLSHSTTTASTFTCAGFVRRGLNDAGFSARKTKGHGQKREMLIATAEQAEELSAAPSEQITVIGAGVAGINAAFALWRKGLKVQLLCADEAAGMGASHNRQGAVYPNLHATYDLMSSLSCQSFLYARQFYANWLEKLAVAAQWCGVLTLACNDNLAKRQHKILQQAFASSGLFSSFTKEQASEIAGLTLPYDGLFFPSAGWLCPQDYCQQMANWLSSQGVEIIYRTQVQQITEREHYCELETSAGTLQAITVILATGAELNALNYQESFPLRKIRGQVSHLQSQTMTPLKTVVCHQGYITPAHQQLHCVGATFDRSNGHSEVLEADNQQNLDLVNQTLGQPDWFEDVEVISAKAGLRATVPDHMPVLGQQKQLWRFGALGARGLTWAPLLAEVLACAIMKEPLPLTVQQLDSIDIQRYLTHSTAE</sequence>
<dbReference type="GO" id="GO:0002098">
    <property type="term" value="P:tRNA wobble uridine modification"/>
    <property type="evidence" value="ECO:0007669"/>
    <property type="project" value="TreeGrafter"/>
</dbReference>
<dbReference type="EMBL" id="VRLR01000003">
    <property type="protein sequence ID" value="TXK81801.1"/>
    <property type="molecule type" value="Genomic_DNA"/>
</dbReference>
<evidence type="ECO:0000313" key="13">
    <source>
        <dbReference type="EMBL" id="TXK81801.1"/>
    </source>
</evidence>
<comment type="cofactor">
    <cofactor evidence="10">
        <name>FAD</name>
        <dbReference type="ChEBI" id="CHEBI:57692"/>
    </cofactor>
</comment>
<keyword evidence="2 10" id="KW-0489">Methyltransferase</keyword>
<evidence type="ECO:0000259" key="12">
    <source>
        <dbReference type="Pfam" id="PF05430"/>
    </source>
</evidence>
<dbReference type="AlphaFoldDB" id="A0A5C8LWZ0"/>
<evidence type="ECO:0000256" key="6">
    <source>
        <dbReference type="ARBA" id="ARBA00022694"/>
    </source>
</evidence>
<name>A0A5C8LWZ0_9GAMM</name>
<keyword evidence="14" id="KW-1185">Reference proteome</keyword>
<dbReference type="InterPro" id="IPR008471">
    <property type="entry name" value="MnmC-like_methylTransf"/>
</dbReference>
<dbReference type="GO" id="GO:0050660">
    <property type="term" value="F:flavin adenine dinucleotide binding"/>
    <property type="evidence" value="ECO:0007669"/>
    <property type="project" value="UniProtKB-UniRule"/>
</dbReference>
<evidence type="ECO:0000256" key="1">
    <source>
        <dbReference type="ARBA" id="ARBA00022490"/>
    </source>
</evidence>
<dbReference type="EC" id="2.1.1.61" evidence="10"/>
<comment type="similarity">
    <text evidence="10">In the C-terminal section; belongs to the DAO family.</text>
</comment>
<dbReference type="Proteomes" id="UP000321814">
    <property type="component" value="Unassembled WGS sequence"/>
</dbReference>
<keyword evidence="6 10" id="KW-0819">tRNA processing</keyword>
<dbReference type="GO" id="GO:0032259">
    <property type="term" value="P:methylation"/>
    <property type="evidence" value="ECO:0007669"/>
    <property type="project" value="UniProtKB-KW"/>
</dbReference>
<evidence type="ECO:0000256" key="4">
    <source>
        <dbReference type="ARBA" id="ARBA00022679"/>
    </source>
</evidence>
<protein>
    <recommendedName>
        <fullName evidence="10">tRNA 5-methylaminomethyl-2-thiouridine biosynthesis bifunctional protein MnmC</fullName>
        <shortName evidence="10">tRNA mnm(5)s(2)U biosynthesis bifunctional protein</shortName>
    </recommendedName>
    <domain>
        <recommendedName>
            <fullName evidence="10">tRNA (mnm(5)s(2)U34)-methyltransferase</fullName>
            <ecNumber evidence="10">2.1.1.61</ecNumber>
        </recommendedName>
    </domain>
    <domain>
        <recommendedName>
            <fullName evidence="10">FAD-dependent cmnm(5)s(2)U34 oxidoreductase</fullName>
            <ecNumber evidence="10">1.5.-.-</ecNumber>
        </recommendedName>
    </domain>
</protein>
<evidence type="ECO:0000259" key="11">
    <source>
        <dbReference type="Pfam" id="PF01266"/>
    </source>
</evidence>
<keyword evidence="5 10" id="KW-0949">S-adenosyl-L-methionine</keyword>
<comment type="subcellular location">
    <subcellularLocation>
        <location evidence="10">Cytoplasm</location>
    </subcellularLocation>
</comment>
<keyword evidence="1 10" id="KW-0963">Cytoplasm</keyword>
<dbReference type="NCBIfam" id="TIGR03197">
    <property type="entry name" value="MnmC_Cterm"/>
    <property type="match status" value="1"/>
</dbReference>
<dbReference type="InterPro" id="IPR023032">
    <property type="entry name" value="tRNA_MAMT_biosynth_bifunc_MnmC"/>
</dbReference>
<dbReference type="Gene3D" id="3.40.50.150">
    <property type="entry name" value="Vaccinia Virus protein VP39"/>
    <property type="match status" value="1"/>
</dbReference>
<dbReference type="InterPro" id="IPR047785">
    <property type="entry name" value="tRNA_MNMC2"/>
</dbReference>
<keyword evidence="9 10" id="KW-0511">Multifunctional enzyme</keyword>
<dbReference type="InterPro" id="IPR029063">
    <property type="entry name" value="SAM-dependent_MTases_sf"/>
</dbReference>
<keyword evidence="4 10" id="KW-0808">Transferase</keyword>
<organism evidence="13 14">
    <name type="scientific">Rheinheimera tangshanensis</name>
    <dbReference type="NCBI Taxonomy" id="400153"/>
    <lineage>
        <taxon>Bacteria</taxon>
        <taxon>Pseudomonadati</taxon>
        <taxon>Pseudomonadota</taxon>
        <taxon>Gammaproteobacteria</taxon>
        <taxon>Chromatiales</taxon>
        <taxon>Chromatiaceae</taxon>
        <taxon>Rheinheimera</taxon>
    </lineage>
</organism>
<dbReference type="Pfam" id="PF01266">
    <property type="entry name" value="DAO"/>
    <property type="match status" value="1"/>
</dbReference>
<comment type="similarity">
    <text evidence="10">In the N-terminal section; belongs to the methyltransferase superfamily. tRNA (mnm(5)s(2)U34)-methyltransferase family.</text>
</comment>
<dbReference type="PANTHER" id="PTHR13847">
    <property type="entry name" value="SARCOSINE DEHYDROGENASE-RELATED"/>
    <property type="match status" value="1"/>
</dbReference>
<dbReference type="InterPro" id="IPR036188">
    <property type="entry name" value="FAD/NAD-bd_sf"/>
</dbReference>
<evidence type="ECO:0000256" key="2">
    <source>
        <dbReference type="ARBA" id="ARBA00022603"/>
    </source>
</evidence>
<feature type="domain" description="MnmC-like methyltransferase" evidence="12">
    <location>
        <begin position="116"/>
        <end position="237"/>
    </location>
</feature>
<reference evidence="13 14" key="1">
    <citation type="submission" date="2019-08" db="EMBL/GenBank/DDBJ databases">
        <title>Draft genome analysis of Rheinheimera tangshanensis isolated from the roots of fresh rice plants (Oryza sativa).</title>
        <authorList>
            <person name="Yu Q."/>
            <person name="Qi Y."/>
            <person name="Zhang H."/>
            <person name="Pu J."/>
        </authorList>
    </citation>
    <scope>NUCLEOTIDE SEQUENCE [LARGE SCALE GENOMIC DNA]</scope>
    <source>
        <strain evidence="13 14">JA3-B52</strain>
    </source>
</reference>
<dbReference type="NCBIfam" id="NF002481">
    <property type="entry name" value="PRK01747.1-2"/>
    <property type="match status" value="1"/>
</dbReference>
<dbReference type="Gene3D" id="3.50.50.60">
    <property type="entry name" value="FAD/NAD(P)-binding domain"/>
    <property type="match status" value="1"/>
</dbReference>
<comment type="caution">
    <text evidence="13">The sequence shown here is derived from an EMBL/GenBank/DDBJ whole genome shotgun (WGS) entry which is preliminary data.</text>
</comment>
<dbReference type="NCBIfam" id="NF033855">
    <property type="entry name" value="tRNA_MNMC2"/>
    <property type="match status" value="1"/>
</dbReference>
<evidence type="ECO:0000256" key="8">
    <source>
        <dbReference type="ARBA" id="ARBA00023002"/>
    </source>
</evidence>
<evidence type="ECO:0000256" key="3">
    <source>
        <dbReference type="ARBA" id="ARBA00022630"/>
    </source>
</evidence>
<dbReference type="EC" id="1.5.-.-" evidence="10"/>
<dbReference type="InterPro" id="IPR006076">
    <property type="entry name" value="FAD-dep_OxRdtase"/>
</dbReference>
<feature type="region of interest" description="tRNA (mnm(5)s(2)U34)-methyltransferase" evidence="10">
    <location>
        <begin position="1"/>
        <end position="239"/>
    </location>
</feature>
<evidence type="ECO:0000256" key="5">
    <source>
        <dbReference type="ARBA" id="ARBA00022691"/>
    </source>
</evidence>
<comment type="catalytic activity">
    <reaction evidence="10">
        <text>5-aminomethyl-2-thiouridine(34) in tRNA + S-adenosyl-L-methionine = 5-methylaminomethyl-2-thiouridine(34) in tRNA + S-adenosyl-L-homocysteine + H(+)</text>
        <dbReference type="Rhea" id="RHEA:19569"/>
        <dbReference type="Rhea" id="RHEA-COMP:10195"/>
        <dbReference type="Rhea" id="RHEA-COMP:10197"/>
        <dbReference type="ChEBI" id="CHEBI:15378"/>
        <dbReference type="ChEBI" id="CHEBI:57856"/>
        <dbReference type="ChEBI" id="CHEBI:59789"/>
        <dbReference type="ChEBI" id="CHEBI:74454"/>
        <dbReference type="ChEBI" id="CHEBI:74455"/>
        <dbReference type="EC" id="2.1.1.61"/>
    </reaction>
</comment>
<evidence type="ECO:0000313" key="14">
    <source>
        <dbReference type="Proteomes" id="UP000321814"/>
    </source>
</evidence>
<keyword evidence="8 10" id="KW-0560">Oxidoreductase</keyword>
<dbReference type="Pfam" id="PF05430">
    <property type="entry name" value="Methyltransf_30"/>
    <property type="match status" value="1"/>
</dbReference>
<dbReference type="SUPFAM" id="SSF51905">
    <property type="entry name" value="FAD/NAD(P)-binding domain"/>
    <property type="match status" value="1"/>
</dbReference>
<dbReference type="GO" id="GO:0004808">
    <property type="term" value="F:tRNA (5-methylaminomethyl-2-thiouridylate)(34)-methyltransferase activity"/>
    <property type="evidence" value="ECO:0007669"/>
    <property type="project" value="UniProtKB-EC"/>
</dbReference>
<feature type="domain" description="FAD dependent oxidoreductase" evidence="11">
    <location>
        <begin position="252"/>
        <end position="587"/>
    </location>
</feature>
<proteinExistence type="inferred from homology"/>
<comment type="function">
    <text evidence="10">Catalyzes the last two steps in the biosynthesis of 5-methylaminomethyl-2-thiouridine (mnm(5)s(2)U) at the wobble position (U34) in tRNA. Catalyzes the FAD-dependent demodification of cmnm(5)s(2)U34 to nm(5)s(2)U34, followed by the transfer of a methyl group from S-adenosyl-L-methionine to nm(5)s(2)U34, to form mnm(5)s(2)U34.</text>
</comment>
<dbReference type="Gene3D" id="3.30.9.10">
    <property type="entry name" value="D-Amino Acid Oxidase, subunit A, domain 2"/>
    <property type="match status" value="1"/>
</dbReference>